<dbReference type="PANTHER" id="PTHR12668">
    <property type="entry name" value="TRANSMEMBRANE PROTEIN 14, 15"/>
    <property type="match status" value="1"/>
</dbReference>
<organism evidence="7">
    <name type="scientific">Scylla olivacea</name>
    <name type="common">Orange mud crab</name>
    <name type="synonym">Cancer olivacea</name>
    <dbReference type="NCBI Taxonomy" id="85551"/>
    <lineage>
        <taxon>Eukaryota</taxon>
        <taxon>Metazoa</taxon>
        <taxon>Ecdysozoa</taxon>
        <taxon>Arthropoda</taxon>
        <taxon>Crustacea</taxon>
        <taxon>Multicrustacea</taxon>
        <taxon>Malacostraca</taxon>
        <taxon>Eumalacostraca</taxon>
        <taxon>Eucarida</taxon>
        <taxon>Decapoda</taxon>
        <taxon>Pleocyemata</taxon>
        <taxon>Brachyura</taxon>
        <taxon>Eubrachyura</taxon>
        <taxon>Portunoidea</taxon>
        <taxon>Portunidae</taxon>
        <taxon>Portuninae</taxon>
        <taxon>Scylla</taxon>
    </lineage>
</organism>
<dbReference type="InterPro" id="IPR005349">
    <property type="entry name" value="TMEM14"/>
</dbReference>
<accession>A0A0P4X293</accession>
<dbReference type="GO" id="GO:0070453">
    <property type="term" value="P:regulation of heme biosynthetic process"/>
    <property type="evidence" value="ECO:0007669"/>
    <property type="project" value="TreeGrafter"/>
</dbReference>
<feature type="transmembrane region" description="Helical" evidence="6">
    <location>
        <begin position="30"/>
        <end position="49"/>
    </location>
</feature>
<feature type="transmembrane region" description="Helical" evidence="6">
    <location>
        <begin position="6"/>
        <end position="23"/>
    </location>
</feature>
<dbReference type="InterPro" id="IPR044890">
    <property type="entry name" value="TMEM14_sf"/>
</dbReference>
<evidence type="ECO:0000256" key="4">
    <source>
        <dbReference type="ARBA" id="ARBA00022989"/>
    </source>
</evidence>
<evidence type="ECO:0000256" key="1">
    <source>
        <dbReference type="ARBA" id="ARBA00004370"/>
    </source>
</evidence>
<proteinExistence type="inferred from homology"/>
<feature type="transmembrane region" description="Helical" evidence="6">
    <location>
        <begin position="55"/>
        <end position="74"/>
    </location>
</feature>
<reference evidence="7" key="1">
    <citation type="submission" date="2015-09" db="EMBL/GenBank/DDBJ databases">
        <title>Scylla olivacea transcriptome.</title>
        <authorList>
            <person name="Ikhwanuddin M."/>
        </authorList>
    </citation>
    <scope>NUCLEOTIDE SEQUENCE</scope>
</reference>
<keyword evidence="3 6" id="KW-0812">Transmembrane</keyword>
<evidence type="ECO:0000256" key="2">
    <source>
        <dbReference type="ARBA" id="ARBA00007590"/>
    </source>
</evidence>
<dbReference type="Pfam" id="PF03647">
    <property type="entry name" value="Tmemb_14"/>
    <property type="match status" value="1"/>
</dbReference>
<evidence type="ECO:0000256" key="3">
    <source>
        <dbReference type="ARBA" id="ARBA00022692"/>
    </source>
</evidence>
<dbReference type="EMBL" id="GDRN01007828">
    <property type="protein sequence ID" value="JAI67935.1"/>
    <property type="molecule type" value="Transcribed_RNA"/>
</dbReference>
<dbReference type="PANTHER" id="PTHR12668:SF43">
    <property type="entry name" value="TRANSMEMBRANE PROTEIN 14 HOMOLOG"/>
    <property type="match status" value="1"/>
</dbReference>
<name>A0A0P4X293_SCYOL</name>
<evidence type="ECO:0008006" key="8">
    <source>
        <dbReference type="Google" id="ProtNLM"/>
    </source>
</evidence>
<dbReference type="Gene3D" id="1.10.10.1740">
    <property type="entry name" value="Transmembrane protein 14-like"/>
    <property type="match status" value="1"/>
</dbReference>
<keyword evidence="4 6" id="KW-1133">Transmembrane helix</keyword>
<comment type="similarity">
    <text evidence="2">Belongs to the TMEM14 family.</text>
</comment>
<dbReference type="AlphaFoldDB" id="A0A0P4X293"/>
<dbReference type="GO" id="GO:0031966">
    <property type="term" value="C:mitochondrial membrane"/>
    <property type="evidence" value="ECO:0007669"/>
    <property type="project" value="TreeGrafter"/>
</dbReference>
<evidence type="ECO:0000256" key="6">
    <source>
        <dbReference type="SAM" id="Phobius"/>
    </source>
</evidence>
<sequence>MGVDYISYGYAAAVTVGGIVGYVKAGSIPSLGAGLLFGSLLGFGAYQLSSNPSNYYLTLGTSTVLGGIMGMRFLNSGKIMPAGLIAGLSLAMVARLGARAAGLTGTKMQ</sequence>
<keyword evidence="5 6" id="KW-0472">Membrane</keyword>
<evidence type="ECO:0000313" key="7">
    <source>
        <dbReference type="EMBL" id="JAI67935.1"/>
    </source>
</evidence>
<feature type="transmembrane region" description="Helical" evidence="6">
    <location>
        <begin position="81"/>
        <end position="98"/>
    </location>
</feature>
<evidence type="ECO:0000256" key="5">
    <source>
        <dbReference type="ARBA" id="ARBA00023136"/>
    </source>
</evidence>
<protein>
    <recommendedName>
        <fullName evidence="8">Transmembrane protein 14C</fullName>
    </recommendedName>
</protein>
<comment type="subcellular location">
    <subcellularLocation>
        <location evidence="1">Membrane</location>
    </subcellularLocation>
</comment>